<evidence type="ECO:0000313" key="4">
    <source>
        <dbReference type="EMBL" id="AEP09465.1"/>
    </source>
</evidence>
<evidence type="ECO:0000313" key="5">
    <source>
        <dbReference type="Proteomes" id="UP000009286"/>
    </source>
</evidence>
<evidence type="ECO:0000256" key="2">
    <source>
        <dbReference type="PROSITE-ProRule" id="PRU00703"/>
    </source>
</evidence>
<dbReference type="eggNOG" id="COG0517">
    <property type="taxonomic scope" value="Bacteria"/>
</dbReference>
<dbReference type="KEGG" id="mai:MICA_1137"/>
<dbReference type="AlphaFoldDB" id="G2KPG5"/>
<dbReference type="InterPro" id="IPR046342">
    <property type="entry name" value="CBS_dom_sf"/>
</dbReference>
<evidence type="ECO:0000256" key="1">
    <source>
        <dbReference type="ARBA" id="ARBA00023122"/>
    </source>
</evidence>
<protein>
    <submittedName>
        <fullName evidence="4">CBS domain pair family protein</fullName>
    </submittedName>
</protein>
<dbReference type="EMBL" id="CP002382">
    <property type="protein sequence ID" value="AEP09465.1"/>
    <property type="molecule type" value="Genomic_DNA"/>
</dbReference>
<dbReference type="Gene3D" id="3.10.580.10">
    <property type="entry name" value="CBS-domain"/>
    <property type="match status" value="1"/>
</dbReference>
<accession>G2KPG5</accession>
<evidence type="ECO:0000259" key="3">
    <source>
        <dbReference type="PROSITE" id="PS51371"/>
    </source>
</evidence>
<keyword evidence="5" id="KW-1185">Reference proteome</keyword>
<dbReference type="Proteomes" id="UP000009286">
    <property type="component" value="Chromosome"/>
</dbReference>
<keyword evidence="1 2" id="KW-0129">CBS domain</keyword>
<dbReference type="SUPFAM" id="SSF54631">
    <property type="entry name" value="CBS-domain pair"/>
    <property type="match status" value="1"/>
</dbReference>
<proteinExistence type="predicted"/>
<dbReference type="InterPro" id="IPR000644">
    <property type="entry name" value="CBS_dom"/>
</dbReference>
<dbReference type="InterPro" id="IPR051257">
    <property type="entry name" value="Diverse_CBS-Domain"/>
</dbReference>
<feature type="domain" description="CBS" evidence="3">
    <location>
        <begin position="97"/>
        <end position="153"/>
    </location>
</feature>
<dbReference type="SMART" id="SM00116">
    <property type="entry name" value="CBS"/>
    <property type="match status" value="2"/>
</dbReference>
<dbReference type="PROSITE" id="PS51371">
    <property type="entry name" value="CBS"/>
    <property type="match status" value="2"/>
</dbReference>
<dbReference type="PANTHER" id="PTHR43080:SF2">
    <property type="entry name" value="CBS DOMAIN-CONTAINING PROTEIN"/>
    <property type="match status" value="1"/>
</dbReference>
<organism evidence="4 5">
    <name type="scientific">Micavibrio aeruginosavorus (strain ARL-13)</name>
    <dbReference type="NCBI Taxonomy" id="856793"/>
    <lineage>
        <taxon>Bacteria</taxon>
        <taxon>Pseudomonadati</taxon>
        <taxon>Bdellovibrionota</taxon>
        <taxon>Bdellovibrionia</taxon>
        <taxon>Bdellovibrionales</taxon>
        <taxon>Pseudobdellovibrionaceae</taxon>
        <taxon>Micavibrio</taxon>
    </lineage>
</organism>
<dbReference type="PANTHER" id="PTHR43080">
    <property type="entry name" value="CBS DOMAIN-CONTAINING PROTEIN CBSX3, MITOCHONDRIAL"/>
    <property type="match status" value="1"/>
</dbReference>
<feature type="domain" description="CBS" evidence="3">
    <location>
        <begin position="7"/>
        <end position="63"/>
    </location>
</feature>
<dbReference type="OrthoDB" id="9783590at2"/>
<dbReference type="HOGENOM" id="CLU_040681_9_0_5"/>
<reference evidence="4 5" key="1">
    <citation type="journal article" date="2011" name="BMC Genomics">
        <title>Genomic insights into an obligate epibiotic bacterial predator: Micavibrio aeruginosavorus ARL-13.</title>
        <authorList>
            <person name="Wang Z."/>
            <person name="Kadouri D."/>
            <person name="Wu M."/>
        </authorList>
    </citation>
    <scope>NUCLEOTIDE SEQUENCE [LARGE SCALE GENOMIC DNA]</scope>
    <source>
        <strain evidence="4 5">ARL-13</strain>
    </source>
</reference>
<name>G2KPG5_MICAA</name>
<dbReference type="Pfam" id="PF00571">
    <property type="entry name" value="CBS"/>
    <property type="match status" value="2"/>
</dbReference>
<sequence>MPCMKAMLTDIISVRPDQTVADAIHAFEDQHVRSVPVVDANGTFHGMLSIHDLMKFLIPPSYFLAHVPWHLDFIMGATEDKARILADLQKKTVRELMNEEIVTAKPDTPISEAIRLLFQNGSPLPIVDQSKKLVGLVSEQSVLRHLKDTLHDKGE</sequence>
<dbReference type="STRING" id="856793.MICA_1137"/>
<dbReference type="RefSeq" id="WP_014102688.1">
    <property type="nucleotide sequence ID" value="NC_016026.1"/>
</dbReference>
<gene>
    <name evidence="4" type="ordered locus">MICA_1137</name>
</gene>